<evidence type="ECO:0000256" key="5">
    <source>
        <dbReference type="ARBA" id="ARBA00022989"/>
    </source>
</evidence>
<comment type="subcellular location">
    <subcellularLocation>
        <location evidence="1">Cell membrane</location>
        <topology evidence="1">Multi-pass membrane protein</topology>
    </subcellularLocation>
</comment>
<comment type="similarity">
    <text evidence="2">Belongs to the DoxX family.</text>
</comment>
<evidence type="ECO:0000256" key="7">
    <source>
        <dbReference type="SAM" id="Phobius"/>
    </source>
</evidence>
<reference evidence="8 9" key="1">
    <citation type="submission" date="2024-03" db="EMBL/GenBank/DDBJ databases">
        <title>Sulfurimonas sp. HSL3-1.</title>
        <authorList>
            <person name="Wang S."/>
        </authorList>
    </citation>
    <scope>NUCLEOTIDE SEQUENCE [LARGE SCALE GENOMIC DNA]</scope>
    <source>
        <strain evidence="8 9">HSL3-1</strain>
    </source>
</reference>
<keyword evidence="6 7" id="KW-0472">Membrane</keyword>
<dbReference type="PANTHER" id="PTHR33452">
    <property type="entry name" value="OXIDOREDUCTASE CATD-RELATED"/>
    <property type="match status" value="1"/>
</dbReference>
<protein>
    <submittedName>
        <fullName evidence="8">DoxX family protein</fullName>
    </submittedName>
</protein>
<feature type="transmembrane region" description="Helical" evidence="7">
    <location>
        <begin position="20"/>
        <end position="40"/>
    </location>
</feature>
<gene>
    <name evidence="8" type="ORF">WCY31_11720</name>
</gene>
<dbReference type="RefSeq" id="WP_345969972.1">
    <property type="nucleotide sequence ID" value="NZ_CP147920.1"/>
</dbReference>
<evidence type="ECO:0000313" key="9">
    <source>
        <dbReference type="Proteomes" id="UP001447842"/>
    </source>
</evidence>
<keyword evidence="3" id="KW-1003">Cell membrane</keyword>
<evidence type="ECO:0000256" key="1">
    <source>
        <dbReference type="ARBA" id="ARBA00004651"/>
    </source>
</evidence>
<dbReference type="EMBL" id="CP147920">
    <property type="protein sequence ID" value="XAU14898.1"/>
    <property type="molecule type" value="Genomic_DNA"/>
</dbReference>
<feature type="transmembrane region" description="Helical" evidence="7">
    <location>
        <begin position="123"/>
        <end position="140"/>
    </location>
</feature>
<dbReference type="InterPro" id="IPR032808">
    <property type="entry name" value="DoxX"/>
</dbReference>
<keyword evidence="4 7" id="KW-0812">Transmembrane</keyword>
<dbReference type="InterPro" id="IPR051907">
    <property type="entry name" value="DoxX-like_oxidoreductase"/>
</dbReference>
<evidence type="ECO:0000313" key="8">
    <source>
        <dbReference type="EMBL" id="XAU14898.1"/>
    </source>
</evidence>
<name>A0ABZ3H8Q7_9BACT</name>
<feature type="transmembrane region" description="Helical" evidence="7">
    <location>
        <begin position="92"/>
        <end position="111"/>
    </location>
</feature>
<dbReference type="Proteomes" id="UP001447842">
    <property type="component" value="Chromosome"/>
</dbReference>
<feature type="transmembrane region" description="Helical" evidence="7">
    <location>
        <begin position="60"/>
        <end position="85"/>
    </location>
</feature>
<evidence type="ECO:0000256" key="2">
    <source>
        <dbReference type="ARBA" id="ARBA00006679"/>
    </source>
</evidence>
<accession>A0ABZ3H8Q7</accession>
<evidence type="ECO:0000256" key="3">
    <source>
        <dbReference type="ARBA" id="ARBA00022475"/>
    </source>
</evidence>
<evidence type="ECO:0000256" key="6">
    <source>
        <dbReference type="ARBA" id="ARBA00023136"/>
    </source>
</evidence>
<keyword evidence="9" id="KW-1185">Reference proteome</keyword>
<evidence type="ECO:0000256" key="4">
    <source>
        <dbReference type="ARBA" id="ARBA00022692"/>
    </source>
</evidence>
<organism evidence="8 9">
    <name type="scientific">Sulfurimonas diazotrophicus</name>
    <dbReference type="NCBI Taxonomy" id="3131939"/>
    <lineage>
        <taxon>Bacteria</taxon>
        <taxon>Pseudomonadati</taxon>
        <taxon>Campylobacterota</taxon>
        <taxon>Epsilonproteobacteria</taxon>
        <taxon>Campylobacterales</taxon>
        <taxon>Sulfurimonadaceae</taxon>
        <taxon>Sulfurimonas</taxon>
    </lineage>
</organism>
<dbReference type="Pfam" id="PF07681">
    <property type="entry name" value="DoxX"/>
    <property type="match status" value="1"/>
</dbReference>
<keyword evidence="5 7" id="KW-1133">Transmembrane helix</keyword>
<proteinExistence type="inferred from homology"/>
<sequence>MTPEGVVMRFGKFYGEFSRLGEYGGSLFLLAARWAVAVGFTEAAHLKWEAIDATAEWFGVLGYPFPLFTAYLVSSIEVTGVVLLALGLLTRLIAVPLMVIMVTAILTVHLPNGFECSKNGFEIPLYYFIFLGLFLSHGPGKYSLDHLIFKGN</sequence>
<dbReference type="PANTHER" id="PTHR33452:SF19">
    <property type="entry name" value="DOXX FAMILY PROTEIN"/>
    <property type="match status" value="1"/>
</dbReference>